<reference evidence="1" key="1">
    <citation type="submission" date="2025-08" db="UniProtKB">
        <authorList>
            <consortium name="Ensembl"/>
        </authorList>
    </citation>
    <scope>IDENTIFICATION</scope>
</reference>
<dbReference type="GeneTree" id="ENSGT00940000180857"/>
<keyword evidence="2" id="KW-1185">Reference proteome</keyword>
<organism evidence="1 2">
    <name type="scientific">Seriola lalandi dorsalis</name>
    <dbReference type="NCBI Taxonomy" id="1841481"/>
    <lineage>
        <taxon>Eukaryota</taxon>
        <taxon>Metazoa</taxon>
        <taxon>Chordata</taxon>
        <taxon>Craniata</taxon>
        <taxon>Vertebrata</taxon>
        <taxon>Euteleostomi</taxon>
        <taxon>Actinopterygii</taxon>
        <taxon>Neopterygii</taxon>
        <taxon>Teleostei</taxon>
        <taxon>Neoteleostei</taxon>
        <taxon>Acanthomorphata</taxon>
        <taxon>Carangaria</taxon>
        <taxon>Carangiformes</taxon>
        <taxon>Carangidae</taxon>
        <taxon>Seriola</taxon>
    </lineage>
</organism>
<evidence type="ECO:0000313" key="1">
    <source>
        <dbReference type="Ensembl" id="ENSSLDP00000027004.1"/>
    </source>
</evidence>
<reference evidence="1" key="2">
    <citation type="submission" date="2025-09" db="UniProtKB">
        <authorList>
            <consortium name="Ensembl"/>
        </authorList>
    </citation>
    <scope>IDENTIFICATION</scope>
</reference>
<proteinExistence type="predicted"/>
<protein>
    <submittedName>
        <fullName evidence="1">Uncharacterized protein</fullName>
    </submittedName>
</protein>
<dbReference type="Ensembl" id="ENSSLDT00000027838.1">
    <property type="protein sequence ID" value="ENSSLDP00000027004.1"/>
    <property type="gene ID" value="ENSSLDG00000020983.1"/>
</dbReference>
<sequence>TCPSRNLPTAVLNYECPVPCRCTVNSLTQIKYAHQEFGPFSIHLLVGLKKSCEFKLSGKSNNHKPCNLTIYSDFMVSMSQC</sequence>
<dbReference type="Proteomes" id="UP000261360">
    <property type="component" value="Unplaced"/>
</dbReference>
<accession>A0A3B4YW70</accession>
<evidence type="ECO:0000313" key="2">
    <source>
        <dbReference type="Proteomes" id="UP000261360"/>
    </source>
</evidence>
<name>A0A3B4YW70_SERLL</name>
<dbReference type="AlphaFoldDB" id="A0A3B4YW70"/>